<reference evidence="9" key="2">
    <citation type="journal article" date="2020" name="Microorganisms">
        <title>Osmotic Adaptation and Compatible Solute Biosynthesis of Phototrophic Bacteria as Revealed from Genome Analyses.</title>
        <authorList>
            <person name="Imhoff J.F."/>
            <person name="Rahn T."/>
            <person name="Kunzel S."/>
            <person name="Keller A."/>
            <person name="Neulinger S.C."/>
        </authorList>
    </citation>
    <scope>NUCLEOTIDE SEQUENCE</scope>
    <source>
        <strain evidence="9">LMG 28126</strain>
    </source>
</reference>
<name>A0A934WKA9_9RHOB</name>
<dbReference type="Pfam" id="PF02565">
    <property type="entry name" value="RecO_C"/>
    <property type="match status" value="1"/>
</dbReference>
<dbReference type="PANTHER" id="PTHR33991:SF1">
    <property type="entry name" value="DNA REPAIR PROTEIN RECO"/>
    <property type="match status" value="1"/>
</dbReference>
<dbReference type="GO" id="GO:0006310">
    <property type="term" value="P:DNA recombination"/>
    <property type="evidence" value="ECO:0007669"/>
    <property type="project" value="UniProtKB-UniRule"/>
</dbReference>
<evidence type="ECO:0000256" key="3">
    <source>
        <dbReference type="ARBA" id="ARBA00022763"/>
    </source>
</evidence>
<evidence type="ECO:0000256" key="1">
    <source>
        <dbReference type="ARBA" id="ARBA00007452"/>
    </source>
</evidence>
<evidence type="ECO:0000313" key="9">
    <source>
        <dbReference type="EMBL" id="MBK5928679.1"/>
    </source>
</evidence>
<organism evidence="9 10">
    <name type="scientific">Rhodobaculum claviforme</name>
    <dbReference type="NCBI Taxonomy" id="1549854"/>
    <lineage>
        <taxon>Bacteria</taxon>
        <taxon>Pseudomonadati</taxon>
        <taxon>Pseudomonadota</taxon>
        <taxon>Alphaproteobacteria</taxon>
        <taxon>Rhodobacterales</taxon>
        <taxon>Paracoccaceae</taxon>
        <taxon>Rhodobaculum</taxon>
    </lineage>
</organism>
<evidence type="ECO:0000313" key="10">
    <source>
        <dbReference type="Proteomes" id="UP000706333"/>
    </source>
</evidence>
<evidence type="ECO:0000259" key="8">
    <source>
        <dbReference type="Pfam" id="PF11967"/>
    </source>
</evidence>
<dbReference type="InterPro" id="IPR042242">
    <property type="entry name" value="RecO_C"/>
</dbReference>
<dbReference type="HAMAP" id="MF_00201">
    <property type="entry name" value="RecO"/>
    <property type="match status" value="1"/>
</dbReference>
<keyword evidence="5 7" id="KW-0234">DNA repair</keyword>
<dbReference type="InterPro" id="IPR037278">
    <property type="entry name" value="ARFGAP/RecO"/>
</dbReference>
<evidence type="ECO:0000256" key="2">
    <source>
        <dbReference type="ARBA" id="ARBA00021310"/>
    </source>
</evidence>
<dbReference type="EMBL" id="NHSD01000318">
    <property type="protein sequence ID" value="MBK5928679.1"/>
    <property type="molecule type" value="Genomic_DNA"/>
</dbReference>
<evidence type="ECO:0000256" key="6">
    <source>
        <dbReference type="ARBA" id="ARBA00033409"/>
    </source>
</evidence>
<evidence type="ECO:0000256" key="7">
    <source>
        <dbReference type="HAMAP-Rule" id="MF_00201"/>
    </source>
</evidence>
<dbReference type="InterPro" id="IPR003717">
    <property type="entry name" value="RecO"/>
</dbReference>
<dbReference type="Gene3D" id="2.40.50.140">
    <property type="entry name" value="Nucleic acid-binding proteins"/>
    <property type="match status" value="1"/>
</dbReference>
<dbReference type="PANTHER" id="PTHR33991">
    <property type="entry name" value="DNA REPAIR PROTEIN RECO"/>
    <property type="match status" value="1"/>
</dbReference>
<dbReference type="GO" id="GO:0043590">
    <property type="term" value="C:bacterial nucleoid"/>
    <property type="evidence" value="ECO:0007669"/>
    <property type="project" value="TreeGrafter"/>
</dbReference>
<feature type="domain" description="DNA replication/recombination mediator RecO N-terminal" evidence="8">
    <location>
        <begin position="1"/>
        <end position="74"/>
    </location>
</feature>
<evidence type="ECO:0000256" key="4">
    <source>
        <dbReference type="ARBA" id="ARBA00023172"/>
    </source>
</evidence>
<dbReference type="SUPFAM" id="SSF57863">
    <property type="entry name" value="ArfGap/RecO-like zinc finger"/>
    <property type="match status" value="1"/>
</dbReference>
<gene>
    <name evidence="7" type="primary">recO</name>
    <name evidence="9" type="ORF">CCR87_15290</name>
</gene>
<comment type="caution">
    <text evidence="9">The sequence shown here is derived from an EMBL/GenBank/DDBJ whole genome shotgun (WGS) entry which is preliminary data.</text>
</comment>
<protein>
    <recommendedName>
        <fullName evidence="2 7">DNA repair protein RecO</fullName>
    </recommendedName>
    <alternativeName>
        <fullName evidence="6 7">Recombination protein O</fullName>
    </alternativeName>
</protein>
<keyword evidence="10" id="KW-1185">Reference proteome</keyword>
<dbReference type="InterPro" id="IPR012340">
    <property type="entry name" value="NA-bd_OB-fold"/>
</dbReference>
<dbReference type="SUPFAM" id="SSF50249">
    <property type="entry name" value="Nucleic acid-binding proteins"/>
    <property type="match status" value="1"/>
</dbReference>
<reference evidence="9" key="1">
    <citation type="submission" date="2017-05" db="EMBL/GenBank/DDBJ databases">
        <authorList>
            <person name="Imhoff J.F."/>
            <person name="Rahn T."/>
            <person name="Kuenzel S."/>
            <person name="Neulinger S.C."/>
        </authorList>
    </citation>
    <scope>NUCLEOTIDE SEQUENCE</scope>
    <source>
        <strain evidence="9">LMG 28126</strain>
    </source>
</reference>
<comment type="similarity">
    <text evidence="1 7">Belongs to the RecO family.</text>
</comment>
<dbReference type="Proteomes" id="UP000706333">
    <property type="component" value="Unassembled WGS sequence"/>
</dbReference>
<dbReference type="RefSeq" id="WP_201158437.1">
    <property type="nucleotide sequence ID" value="NZ_NHSD01000318.1"/>
</dbReference>
<keyword evidence="4 7" id="KW-0233">DNA recombination</keyword>
<dbReference type="AlphaFoldDB" id="A0A934WKA9"/>
<dbReference type="NCBIfam" id="TIGR00613">
    <property type="entry name" value="reco"/>
    <property type="match status" value="1"/>
</dbReference>
<accession>A0A934WKA9</accession>
<proteinExistence type="inferred from homology"/>
<dbReference type="GO" id="GO:0006302">
    <property type="term" value="P:double-strand break repair"/>
    <property type="evidence" value="ECO:0007669"/>
    <property type="project" value="TreeGrafter"/>
</dbReference>
<dbReference type="Gene3D" id="1.20.1440.120">
    <property type="entry name" value="Recombination protein O, C-terminal domain"/>
    <property type="match status" value="1"/>
</dbReference>
<keyword evidence="3 7" id="KW-0227">DNA damage</keyword>
<evidence type="ECO:0000256" key="5">
    <source>
        <dbReference type="ARBA" id="ARBA00023204"/>
    </source>
</evidence>
<sequence>MEWRAQALLIAVRPHGETAAIAEVFTEAHGRHAGVVRGGAGRRMAPLLQPGAELDVTWRARLEGQIGTFAVEPVRGRAGAVMGDRAALAGLSAVCALLAHVLPDRAPHPRLWAASRTLLDALEGVPDWPAAYLRWELGLLDEMGYGLDLSRCAVTGTRSGLAFVSPRTGRAVSAAGAGDWADRLLPLPPCLLGLAEARGEQLLTGLALTGYFLERHFAPEGAAPLPPARDRLVAALARRVRASSPPPAGSVPGA</sequence>
<comment type="function">
    <text evidence="7">Involved in DNA repair and RecF pathway recombination.</text>
</comment>
<dbReference type="InterPro" id="IPR022572">
    <property type="entry name" value="DNA_rep/recomb_RecO_N"/>
</dbReference>
<dbReference type="Pfam" id="PF11967">
    <property type="entry name" value="RecO_N"/>
    <property type="match status" value="1"/>
</dbReference>